<dbReference type="InterPro" id="IPR001279">
    <property type="entry name" value="Metallo-B-lactamas"/>
</dbReference>
<protein>
    <submittedName>
        <fullName evidence="3">MBL fold metallo-hydrolase</fullName>
    </submittedName>
</protein>
<dbReference type="InterPro" id="IPR036866">
    <property type="entry name" value="RibonucZ/Hydroxyglut_hydro"/>
</dbReference>
<evidence type="ECO:0000259" key="2">
    <source>
        <dbReference type="SMART" id="SM00849"/>
    </source>
</evidence>
<keyword evidence="1 3" id="KW-0378">Hydrolase</keyword>
<sequence>MPSVTLMGTGGPRLDTRRATSLLLRSGEEEVMIDTGRGAIHGLAQAGADFRNLTRVLITHHHFDHIGDLYDVILTTWIEGRREPLLIQGPPGTKRIVDALLTQIYDRDLNWRSLGEPAHGGWSPVIAEDIGLGEPVTGKGWEAVAHEMSHGHGLPTLPAAFLKQWICYGYRFTLGGKVFAFSGDTVDCPGLRSLAQGADVLVLCCWTAGSLLVSDHLKKLAQHTLACGDTVGKIAQECGVKQLVLTHLRPNATPEMLETLRAEVAADFAGTLTIAQDGLVVEI</sequence>
<evidence type="ECO:0000313" key="4">
    <source>
        <dbReference type="Proteomes" id="UP000282957"/>
    </source>
</evidence>
<dbReference type="EMBL" id="SACL01000001">
    <property type="protein sequence ID" value="RVT98766.1"/>
    <property type="molecule type" value="Genomic_DNA"/>
</dbReference>
<dbReference type="AlphaFoldDB" id="A0A437MMC9"/>
<evidence type="ECO:0000256" key="1">
    <source>
        <dbReference type="ARBA" id="ARBA00022801"/>
    </source>
</evidence>
<gene>
    <name evidence="3" type="ORF">EOD42_01250</name>
</gene>
<dbReference type="PANTHER" id="PTHR46018">
    <property type="entry name" value="ZINC PHOSPHODIESTERASE ELAC PROTEIN 1"/>
    <property type="match status" value="1"/>
</dbReference>
<feature type="domain" description="Metallo-beta-lactamase" evidence="2">
    <location>
        <begin position="18"/>
        <end position="223"/>
    </location>
</feature>
<dbReference type="Pfam" id="PF00753">
    <property type="entry name" value="Lactamase_B"/>
    <property type="match status" value="1"/>
</dbReference>
<dbReference type="CDD" id="cd07719">
    <property type="entry name" value="arylsulfatase_AtsA-like_MBL-fold"/>
    <property type="match status" value="1"/>
</dbReference>
<dbReference type="Proteomes" id="UP000282957">
    <property type="component" value="Unassembled WGS sequence"/>
</dbReference>
<dbReference type="SMART" id="SM00849">
    <property type="entry name" value="Lactamase_B"/>
    <property type="match status" value="1"/>
</dbReference>
<reference evidence="3 4" key="1">
    <citation type="submission" date="2019-01" db="EMBL/GenBank/DDBJ databases">
        <authorList>
            <person name="Chen W.-M."/>
        </authorList>
    </citation>
    <scope>NUCLEOTIDE SEQUENCE [LARGE SCALE GENOMIC DNA]</scope>
    <source>
        <strain evidence="3 4">CCP-6</strain>
    </source>
</reference>
<dbReference type="RefSeq" id="WP_127785237.1">
    <property type="nucleotide sequence ID" value="NZ_SACL01000001.1"/>
</dbReference>
<dbReference type="OrthoDB" id="9803916at2"/>
<proteinExistence type="predicted"/>
<dbReference type="SUPFAM" id="SSF56281">
    <property type="entry name" value="Metallo-hydrolase/oxidoreductase"/>
    <property type="match status" value="1"/>
</dbReference>
<dbReference type="GO" id="GO:0042781">
    <property type="term" value="F:3'-tRNA processing endoribonuclease activity"/>
    <property type="evidence" value="ECO:0007669"/>
    <property type="project" value="TreeGrafter"/>
</dbReference>
<dbReference type="PANTHER" id="PTHR46018:SF2">
    <property type="entry name" value="ZINC PHOSPHODIESTERASE ELAC PROTEIN 1"/>
    <property type="match status" value="1"/>
</dbReference>
<name>A0A437MMC9_9PROT</name>
<accession>A0A437MMC9</accession>
<keyword evidence="4" id="KW-1185">Reference proteome</keyword>
<organism evidence="3 4">
    <name type="scientific">Rhodovarius crocodyli</name>
    <dbReference type="NCBI Taxonomy" id="1979269"/>
    <lineage>
        <taxon>Bacteria</taxon>
        <taxon>Pseudomonadati</taxon>
        <taxon>Pseudomonadota</taxon>
        <taxon>Alphaproteobacteria</taxon>
        <taxon>Acetobacterales</taxon>
        <taxon>Roseomonadaceae</taxon>
        <taxon>Rhodovarius</taxon>
    </lineage>
</organism>
<dbReference type="InterPro" id="IPR044094">
    <property type="entry name" value="AtsA-like_MBL-fold"/>
</dbReference>
<comment type="caution">
    <text evidence="3">The sequence shown here is derived from an EMBL/GenBank/DDBJ whole genome shotgun (WGS) entry which is preliminary data.</text>
</comment>
<dbReference type="Gene3D" id="3.60.15.10">
    <property type="entry name" value="Ribonuclease Z/Hydroxyacylglutathione hydrolase-like"/>
    <property type="match status" value="1"/>
</dbReference>
<evidence type="ECO:0000313" key="3">
    <source>
        <dbReference type="EMBL" id="RVT98766.1"/>
    </source>
</evidence>